<gene>
    <name evidence="9" type="ORF">ACFPIJ_44440</name>
</gene>
<keyword evidence="4 6" id="KW-0378">Hydrolase</keyword>
<dbReference type="InterPro" id="IPR013738">
    <property type="entry name" value="Beta_galactosidase_Trimer"/>
</dbReference>
<dbReference type="PIRSF" id="PIRSF001084">
    <property type="entry name" value="B-galactosidase"/>
    <property type="match status" value="1"/>
</dbReference>
<accession>A0ABV9W953</accession>
<dbReference type="CDD" id="cd03143">
    <property type="entry name" value="A4_beta-galactosidase_middle_domain"/>
    <property type="match status" value="1"/>
</dbReference>
<comment type="caution">
    <text evidence="9">The sequence shown here is derived from an EMBL/GenBank/DDBJ whole genome shotgun (WGS) entry which is preliminary data.</text>
</comment>
<dbReference type="RefSeq" id="WP_380125138.1">
    <property type="nucleotide sequence ID" value="NZ_JBHSIU010000066.1"/>
</dbReference>
<evidence type="ECO:0000256" key="2">
    <source>
        <dbReference type="ARBA" id="ARBA00005940"/>
    </source>
</evidence>
<proteinExistence type="inferred from homology"/>
<dbReference type="InterPro" id="IPR013529">
    <property type="entry name" value="Glyco_hydro_42_N"/>
</dbReference>
<dbReference type="InterPro" id="IPR017853">
    <property type="entry name" value="GH"/>
</dbReference>
<comment type="similarity">
    <text evidence="2 6">Belongs to the glycosyl hydrolase 42 family.</text>
</comment>
<evidence type="ECO:0000256" key="4">
    <source>
        <dbReference type="ARBA" id="ARBA00022801"/>
    </source>
</evidence>
<dbReference type="InterPro" id="IPR029062">
    <property type="entry name" value="Class_I_gatase-like"/>
</dbReference>
<dbReference type="EMBL" id="JBHSIU010000066">
    <property type="protein sequence ID" value="MFC5004864.1"/>
    <property type="molecule type" value="Genomic_DNA"/>
</dbReference>
<dbReference type="Pfam" id="PF02449">
    <property type="entry name" value="Glyco_hydro_42"/>
    <property type="match status" value="1"/>
</dbReference>
<dbReference type="SUPFAM" id="SSF51445">
    <property type="entry name" value="(Trans)glycosidases"/>
    <property type="match status" value="1"/>
</dbReference>
<sequence>MPGLQDVTRGRLLYGGDYNPEQWPPHVWAEDVRLMRDAGVNLVTVGVFAWAALQPAPDRFTFGWLDTVLGLLHDGGIGVALATPTASPPPWLGHHHPDTLPQGPDGIRRLYGSRNQYCPCAPAYRRAALAISSLIATRYAHHPALRLWHIGNEYGTTCHCGHCAERFRGWLRDRYGDLDGLNTAWGTAVWSQRYGDWAEVLPPRRVQYVINPLQDLDYQRFCDAMLLECFTAERDAVRAANPAVPVTTNFMDTYRHTDGWRWAAEEDLVSLDTYPDPNDPGAAMRAAMSKDIMRSLGGGRPWLLAEQSPGAASWQPVATPLRRGLHRLWSMQAVARGADGVLHFQWRASRQGAERWHGAMVPHAGPDSRVFREMCALGRELAGLSGVVGARVPADVALVLDWDAWRAVELDHQPHFAFRYVDRLLDYYAPLWRDNVTCDFAPAGGPFDGYRLVVVPNLYQLSPADAACVTDYVAGGGALVVGPFSGVTDRDERVYTGGWPGPWQDLLGVRVEEHWPLPDGSLLDIVSPLLGDFTATMWAEWTVARGAETVASVRGGPLHDRPVVLRHRHGAGTAWYVATLPAPDALRRLLRHVCTEAGVTPVLPDLPPDVEAVRRGDLVFLLHHDTGRVEFRREAAP</sequence>
<dbReference type="Proteomes" id="UP001595912">
    <property type="component" value="Unassembled WGS sequence"/>
</dbReference>
<evidence type="ECO:0000259" key="8">
    <source>
        <dbReference type="Pfam" id="PF08532"/>
    </source>
</evidence>
<reference evidence="10" key="1">
    <citation type="journal article" date="2019" name="Int. J. Syst. Evol. Microbiol.">
        <title>The Global Catalogue of Microorganisms (GCM) 10K type strain sequencing project: providing services to taxonomists for standard genome sequencing and annotation.</title>
        <authorList>
            <consortium name="The Broad Institute Genomics Platform"/>
            <consortium name="The Broad Institute Genome Sequencing Center for Infectious Disease"/>
            <person name="Wu L."/>
            <person name="Ma J."/>
        </authorList>
    </citation>
    <scope>NUCLEOTIDE SEQUENCE [LARGE SCALE GENOMIC DNA]</scope>
    <source>
        <strain evidence="10">CGMCC 4.7152</strain>
    </source>
</reference>
<evidence type="ECO:0000259" key="7">
    <source>
        <dbReference type="Pfam" id="PF02449"/>
    </source>
</evidence>
<dbReference type="SUPFAM" id="SSF52317">
    <property type="entry name" value="Class I glutamine amidotransferase-like"/>
    <property type="match status" value="1"/>
</dbReference>
<evidence type="ECO:0000256" key="3">
    <source>
        <dbReference type="ARBA" id="ARBA00012756"/>
    </source>
</evidence>
<evidence type="ECO:0000256" key="1">
    <source>
        <dbReference type="ARBA" id="ARBA00001412"/>
    </source>
</evidence>
<evidence type="ECO:0000313" key="10">
    <source>
        <dbReference type="Proteomes" id="UP001595912"/>
    </source>
</evidence>
<evidence type="ECO:0000256" key="6">
    <source>
        <dbReference type="PIRNR" id="PIRNR001084"/>
    </source>
</evidence>
<dbReference type="InterPro" id="IPR003476">
    <property type="entry name" value="Glyco_hydro_42"/>
</dbReference>
<dbReference type="EC" id="3.2.1.23" evidence="3 6"/>
<dbReference type="PANTHER" id="PTHR36447">
    <property type="entry name" value="BETA-GALACTOSIDASE GANA"/>
    <property type="match status" value="1"/>
</dbReference>
<name>A0ABV9W953_9ACTN</name>
<protein>
    <recommendedName>
        <fullName evidence="3 6">Beta-galactosidase</fullName>
        <shortName evidence="6">Beta-gal</shortName>
        <ecNumber evidence="3 6">3.2.1.23</ecNumber>
    </recommendedName>
</protein>
<dbReference type="Pfam" id="PF08532">
    <property type="entry name" value="Glyco_hydro_42M"/>
    <property type="match status" value="1"/>
</dbReference>
<dbReference type="PANTHER" id="PTHR36447:SF1">
    <property type="entry name" value="BETA-GALACTOSIDASE GANA"/>
    <property type="match status" value="1"/>
</dbReference>
<organism evidence="9 10">
    <name type="scientific">Dactylosporangium cerinum</name>
    <dbReference type="NCBI Taxonomy" id="1434730"/>
    <lineage>
        <taxon>Bacteria</taxon>
        <taxon>Bacillati</taxon>
        <taxon>Actinomycetota</taxon>
        <taxon>Actinomycetes</taxon>
        <taxon>Micromonosporales</taxon>
        <taxon>Micromonosporaceae</taxon>
        <taxon>Dactylosporangium</taxon>
    </lineage>
</organism>
<evidence type="ECO:0000256" key="5">
    <source>
        <dbReference type="ARBA" id="ARBA00023295"/>
    </source>
</evidence>
<keyword evidence="10" id="KW-1185">Reference proteome</keyword>
<feature type="domain" description="Beta-galactosidase trimerisation" evidence="8">
    <location>
        <begin position="394"/>
        <end position="599"/>
    </location>
</feature>
<evidence type="ECO:0000313" key="9">
    <source>
        <dbReference type="EMBL" id="MFC5004864.1"/>
    </source>
</evidence>
<dbReference type="Gene3D" id="3.40.50.880">
    <property type="match status" value="1"/>
</dbReference>
<feature type="domain" description="Glycoside hydrolase family 42 N-terminal" evidence="7">
    <location>
        <begin position="17"/>
        <end position="382"/>
    </location>
</feature>
<keyword evidence="5 6" id="KW-0326">Glycosidase</keyword>
<dbReference type="Gene3D" id="3.20.20.80">
    <property type="entry name" value="Glycosidases"/>
    <property type="match status" value="1"/>
</dbReference>
<comment type="catalytic activity">
    <reaction evidence="1 6">
        <text>Hydrolysis of terminal non-reducing beta-D-galactose residues in beta-D-galactosides.</text>
        <dbReference type="EC" id="3.2.1.23"/>
    </reaction>
</comment>